<organism evidence="1 2">
    <name type="scientific">Prorocentrum cordatum</name>
    <dbReference type="NCBI Taxonomy" id="2364126"/>
    <lineage>
        <taxon>Eukaryota</taxon>
        <taxon>Sar</taxon>
        <taxon>Alveolata</taxon>
        <taxon>Dinophyceae</taxon>
        <taxon>Prorocentrales</taxon>
        <taxon>Prorocentraceae</taxon>
        <taxon>Prorocentrum</taxon>
    </lineage>
</organism>
<sequence>MEARARVGARLPRRPREGSEMLQGLAELLLPLRAPLLARVAEDGPATGLEAVAAEDLQSGSFCSSSAQASGSAMRLCLLRVAVRHLHRLVDFVLNDILSTFWSRSSP</sequence>
<name>A0ABN9RKB6_9DINO</name>
<accession>A0ABN9RKB6</accession>
<keyword evidence="2" id="KW-1185">Reference proteome</keyword>
<evidence type="ECO:0000313" key="2">
    <source>
        <dbReference type="Proteomes" id="UP001189429"/>
    </source>
</evidence>
<comment type="caution">
    <text evidence="1">The sequence shown here is derived from an EMBL/GenBank/DDBJ whole genome shotgun (WGS) entry which is preliminary data.</text>
</comment>
<gene>
    <name evidence="1" type="ORF">PCOR1329_LOCUS21540</name>
</gene>
<dbReference type="EMBL" id="CAUYUJ010007107">
    <property type="protein sequence ID" value="CAK0819584.1"/>
    <property type="molecule type" value="Genomic_DNA"/>
</dbReference>
<dbReference type="Proteomes" id="UP001189429">
    <property type="component" value="Unassembled WGS sequence"/>
</dbReference>
<proteinExistence type="predicted"/>
<reference evidence="1" key="1">
    <citation type="submission" date="2023-10" db="EMBL/GenBank/DDBJ databases">
        <authorList>
            <person name="Chen Y."/>
            <person name="Shah S."/>
            <person name="Dougan E. K."/>
            <person name="Thang M."/>
            <person name="Chan C."/>
        </authorList>
    </citation>
    <scope>NUCLEOTIDE SEQUENCE [LARGE SCALE GENOMIC DNA]</scope>
</reference>
<evidence type="ECO:0000313" key="1">
    <source>
        <dbReference type="EMBL" id="CAK0819584.1"/>
    </source>
</evidence>
<evidence type="ECO:0008006" key="3">
    <source>
        <dbReference type="Google" id="ProtNLM"/>
    </source>
</evidence>
<protein>
    <recommendedName>
        <fullName evidence="3">Spindle pole body component</fullName>
    </recommendedName>
</protein>